<dbReference type="PROSITE" id="PS50089">
    <property type="entry name" value="ZF_RING_2"/>
    <property type="match status" value="1"/>
</dbReference>
<dbReference type="EMBL" id="UFQT01000095">
    <property type="protein sequence ID" value="SSX19734.1"/>
    <property type="molecule type" value="Genomic_DNA"/>
</dbReference>
<name>A0A336K2Y2_CULSO</name>
<keyword evidence="8" id="KW-0653">Protein transport</keyword>
<dbReference type="GO" id="GO:0008270">
    <property type="term" value="F:zinc ion binding"/>
    <property type="evidence" value="ECO:0007669"/>
    <property type="project" value="UniProtKB-KW"/>
</dbReference>
<dbReference type="GO" id="GO:0007033">
    <property type="term" value="P:vacuole organization"/>
    <property type="evidence" value="ECO:0007669"/>
    <property type="project" value="TreeGrafter"/>
</dbReference>
<comment type="similarity">
    <text evidence="3 11">Belongs to the VPS11 family.</text>
</comment>
<evidence type="ECO:0000256" key="12">
    <source>
        <dbReference type="PROSITE-ProRule" id="PRU00175"/>
    </source>
</evidence>
<feature type="domain" description="RING-type" evidence="15">
    <location>
        <begin position="769"/>
        <end position="807"/>
    </location>
</feature>
<dbReference type="InterPro" id="IPR057307">
    <property type="entry name" value="PEP5_VPS11_N"/>
</dbReference>
<dbReference type="InterPro" id="IPR016024">
    <property type="entry name" value="ARM-type_fold"/>
</dbReference>
<dbReference type="SUPFAM" id="SSF50978">
    <property type="entry name" value="WD40 repeat-like"/>
    <property type="match status" value="1"/>
</dbReference>
<accession>A0A336K2Y2</accession>
<dbReference type="InterPro" id="IPR001841">
    <property type="entry name" value="Znf_RING"/>
</dbReference>
<evidence type="ECO:0000256" key="11">
    <source>
        <dbReference type="PIRNR" id="PIRNR007860"/>
    </source>
</evidence>
<keyword evidence="9 11" id="KW-0472">Membrane</keyword>
<evidence type="ECO:0000256" key="5">
    <source>
        <dbReference type="ARBA" id="ARBA00022723"/>
    </source>
</evidence>
<comment type="subcellular location">
    <subcellularLocation>
        <location evidence="2">Late endosome membrane</location>
        <topology evidence="2">Peripheral membrane protein</topology>
        <orientation evidence="2">Cytoplasmic side</orientation>
    </subcellularLocation>
    <subcellularLocation>
        <location evidence="1">Lysosome</location>
    </subcellularLocation>
</comment>
<evidence type="ECO:0000256" key="4">
    <source>
        <dbReference type="ARBA" id="ARBA00022448"/>
    </source>
</evidence>
<dbReference type="OMA" id="ENENECP"/>
<evidence type="ECO:0000256" key="8">
    <source>
        <dbReference type="ARBA" id="ARBA00022927"/>
    </source>
</evidence>
<dbReference type="Pfam" id="PF23356">
    <property type="entry name" value="TPR_PEP5_VPS11"/>
    <property type="match status" value="1"/>
</dbReference>
<keyword evidence="6 12" id="KW-0863">Zinc-finger</keyword>
<dbReference type="GO" id="GO:0006904">
    <property type="term" value="P:vesicle docking involved in exocytosis"/>
    <property type="evidence" value="ECO:0007669"/>
    <property type="project" value="TreeGrafter"/>
</dbReference>
<dbReference type="InterPro" id="IPR013083">
    <property type="entry name" value="Znf_RING/FYVE/PHD"/>
</dbReference>
<evidence type="ECO:0000256" key="2">
    <source>
        <dbReference type="ARBA" id="ARBA00004492"/>
    </source>
</evidence>
<dbReference type="GO" id="GO:0030674">
    <property type="term" value="F:protein-macromolecule adaptor activity"/>
    <property type="evidence" value="ECO:0007669"/>
    <property type="project" value="TreeGrafter"/>
</dbReference>
<evidence type="ECO:0000256" key="9">
    <source>
        <dbReference type="ARBA" id="ARBA00023136"/>
    </source>
</evidence>
<organism evidence="16">
    <name type="scientific">Culicoides sonorensis</name>
    <name type="common">Biting midge</name>
    <dbReference type="NCBI Taxonomy" id="179676"/>
    <lineage>
        <taxon>Eukaryota</taxon>
        <taxon>Metazoa</taxon>
        <taxon>Ecdysozoa</taxon>
        <taxon>Arthropoda</taxon>
        <taxon>Hexapoda</taxon>
        <taxon>Insecta</taxon>
        <taxon>Pterygota</taxon>
        <taxon>Neoptera</taxon>
        <taxon>Endopterygota</taxon>
        <taxon>Diptera</taxon>
        <taxon>Nematocera</taxon>
        <taxon>Chironomoidea</taxon>
        <taxon>Ceratopogonidae</taxon>
        <taxon>Ceratopogoninae</taxon>
        <taxon>Culicoides</taxon>
        <taxon>Monoculicoides</taxon>
    </lineage>
</organism>
<dbReference type="SUPFAM" id="SSF57850">
    <property type="entry name" value="RING/U-box"/>
    <property type="match status" value="1"/>
</dbReference>
<evidence type="ECO:0000256" key="7">
    <source>
        <dbReference type="ARBA" id="ARBA00022833"/>
    </source>
</evidence>
<dbReference type="EMBL" id="UFQS01000095">
    <property type="protein sequence ID" value="SSW99354.1"/>
    <property type="molecule type" value="Genomic_DNA"/>
</dbReference>
<feature type="region of interest" description="Disordered" evidence="14">
    <location>
        <begin position="939"/>
        <end position="968"/>
    </location>
</feature>
<keyword evidence="5" id="KW-0479">Metal-binding</keyword>
<dbReference type="Pfam" id="PF23341">
    <property type="entry name" value="PEP5_VPS11_N"/>
    <property type="match status" value="1"/>
</dbReference>
<dbReference type="GO" id="GO:0005764">
    <property type="term" value="C:lysosome"/>
    <property type="evidence" value="ECO:0007669"/>
    <property type="project" value="UniProtKB-SubCell"/>
</dbReference>
<dbReference type="SUPFAM" id="SSF48371">
    <property type="entry name" value="ARM repeat"/>
    <property type="match status" value="1"/>
</dbReference>
<dbReference type="VEuPathDB" id="VectorBase:CSON015320"/>
<evidence type="ECO:0000256" key="13">
    <source>
        <dbReference type="PROSITE-ProRule" id="PRU01006"/>
    </source>
</evidence>
<protein>
    <recommendedName>
        <fullName evidence="11">Vacuolar protein sorting-associated protein 11 homolog</fullName>
    </recommendedName>
</protein>
<gene>
    <name evidence="16" type="primary">CSON015320</name>
</gene>
<dbReference type="Gene3D" id="2.130.10.10">
    <property type="entry name" value="YVTN repeat-like/Quinoprotein amine dehydrogenase"/>
    <property type="match status" value="1"/>
</dbReference>
<evidence type="ECO:0000256" key="14">
    <source>
        <dbReference type="SAM" id="MobiDB-lite"/>
    </source>
</evidence>
<dbReference type="Gene3D" id="3.30.40.10">
    <property type="entry name" value="Zinc/RING finger domain, C3HC4 (zinc finger)"/>
    <property type="match status" value="1"/>
</dbReference>
<dbReference type="InterPro" id="IPR000547">
    <property type="entry name" value="Clathrin_H-chain/VPS_repeat"/>
</dbReference>
<dbReference type="Pfam" id="PF12451">
    <property type="entry name" value="VPS11_C"/>
    <property type="match status" value="1"/>
</dbReference>
<dbReference type="GO" id="GO:0030897">
    <property type="term" value="C:HOPS complex"/>
    <property type="evidence" value="ECO:0007669"/>
    <property type="project" value="TreeGrafter"/>
</dbReference>
<dbReference type="InterPro" id="IPR015943">
    <property type="entry name" value="WD40/YVTN_repeat-like_dom_sf"/>
</dbReference>
<evidence type="ECO:0000313" key="17">
    <source>
        <dbReference type="EMBL" id="SSX19734.1"/>
    </source>
</evidence>
<dbReference type="InterPro" id="IPR016528">
    <property type="entry name" value="VPS11"/>
</dbReference>
<keyword evidence="4" id="KW-0813">Transport</keyword>
<evidence type="ECO:0000259" key="15">
    <source>
        <dbReference type="PROSITE" id="PS50089"/>
    </source>
</evidence>
<dbReference type="PANTHER" id="PTHR23323:SF24">
    <property type="entry name" value="VACUOLAR PROTEIN SORTING-ASSOCIATED PROTEIN 11 HOMOLOG"/>
    <property type="match status" value="1"/>
</dbReference>
<dbReference type="PANTHER" id="PTHR23323">
    <property type="entry name" value="VACUOLAR PROTEIN SORTING-ASSOCIATED PROTEIN"/>
    <property type="match status" value="1"/>
</dbReference>
<dbReference type="InterPro" id="IPR036322">
    <property type="entry name" value="WD40_repeat_dom_sf"/>
</dbReference>
<dbReference type="PIRSF" id="PIRSF007860">
    <property type="entry name" value="VPS11"/>
    <property type="match status" value="1"/>
</dbReference>
<reference evidence="17" key="2">
    <citation type="submission" date="2018-07" db="EMBL/GenBank/DDBJ databases">
        <authorList>
            <person name="Quirk P.G."/>
            <person name="Krulwich T.A."/>
        </authorList>
    </citation>
    <scope>NUCLEOTIDE SEQUENCE</scope>
</reference>
<dbReference type="GO" id="GO:0006886">
    <property type="term" value="P:intracellular protein transport"/>
    <property type="evidence" value="ECO:0007669"/>
    <property type="project" value="UniProtKB-UniRule"/>
</dbReference>
<evidence type="ECO:0000313" key="16">
    <source>
        <dbReference type="EMBL" id="SSW99354.1"/>
    </source>
</evidence>
<dbReference type="GO" id="GO:0031902">
    <property type="term" value="C:late endosome membrane"/>
    <property type="evidence" value="ECO:0007669"/>
    <property type="project" value="UniProtKB-SubCell"/>
</dbReference>
<evidence type="ECO:0000256" key="3">
    <source>
        <dbReference type="ARBA" id="ARBA00007070"/>
    </source>
</evidence>
<keyword evidence="10" id="KW-0458">Lysosome</keyword>
<evidence type="ECO:0000256" key="6">
    <source>
        <dbReference type="ARBA" id="ARBA00022771"/>
    </source>
</evidence>
<keyword evidence="7" id="KW-0862">Zinc</keyword>
<evidence type="ECO:0000256" key="1">
    <source>
        <dbReference type="ARBA" id="ARBA00004371"/>
    </source>
</evidence>
<sequence>MAIYEWRKFNFFELRSNVDKNSIQIALAEAKITSTTCGNNQIIICDNEGQIHIFYKSWQEIRGRGHESSIPLCSISLQTNLLVTVGNEENGLEPIYKVWNLTKANINTGLHCMRQVKIPMPRPCALAVSDNGQFLAIGFDRGNILLYRGDIGRDRNKTPKSIVAGTSSIVGMAFKQYDKTTQMFVCSNSGVYVFNLISKDKENRLILDSESSIMRCCALQSGYDGQFMVGRDNAIWIYTFDGRGPCYVLEGEKQIVQWFRNNLIIISANKSAMPSTPAKSLITIIDLTNKFIVYTQQITRIVALFIEFGTCFLVSEDNVVHHLSEKDLQSKLELLYKRNLYDIAVRIAKSQELNNEGLSDIYRQYGDHLYNKSHYTGAVEQFIKTIGYLEPSYVIRKFLDSRHIHFLSTYLQALHEKKIATPDHTTLLVNCYTRLNKSVKLEEFFDLYSAQDLSFDVETAANVCRETMAYNQALVLTEKSGQHHIHIDILLNDLNSISEACAYIENLDNSVAKQTLMQYGSQMMERDPESTTKIMKKVCKDSKSNPDDFLFIFADHPDCLLDFLEECTKFSPNLSQSVYNTLIELHLKFKTPNSEKRLMEILMEKRDSGYDVGRATTLCRYYSFFPGLIYLFGEERLSHLIVRYCVQHKDYEELLNCCQRLGAPSLWLQALMGIRNSDNVPFDLIQKILNVITNDKLLSPLQVLNTLAVENGPTLGACRDFFIRAFKKESDVFKREENAIIKFKKDSATLKQQNINVKEQPIEFRGSICDSCRQLLSLPSVHFFCQHSFHQDCIPTFSEIEKDCPLCIEKNHQIMEVLKAQGSPQINHDQFHTILERNPESFSVISEYIGRNLFNRFIVVEDVSETDIYTNWESKSKPQELIESTKPIQNLDVELQASPKTKLYSAIHGSPSTGKKSISNAISKNPFGEEDAELTKIAKNPFEEYDNTKNPFADDDENDYDANLNPFT</sequence>
<feature type="repeat" description="CHCR" evidence="13">
    <location>
        <begin position="382"/>
        <end position="532"/>
    </location>
</feature>
<dbReference type="GO" id="GO:0048284">
    <property type="term" value="P:organelle fusion"/>
    <property type="evidence" value="ECO:0007669"/>
    <property type="project" value="TreeGrafter"/>
</dbReference>
<dbReference type="InterPro" id="IPR024763">
    <property type="entry name" value="VPS11_C"/>
</dbReference>
<reference evidence="16" key="1">
    <citation type="submission" date="2018-04" db="EMBL/GenBank/DDBJ databases">
        <authorList>
            <person name="Go L.Y."/>
            <person name="Mitchell J.A."/>
        </authorList>
    </citation>
    <scope>NUCLEOTIDE SEQUENCE</scope>
    <source>
        <tissue evidence="16">Whole organism</tissue>
    </source>
</reference>
<dbReference type="AlphaFoldDB" id="A0A336K2Y2"/>
<evidence type="ECO:0000256" key="10">
    <source>
        <dbReference type="ARBA" id="ARBA00023228"/>
    </source>
</evidence>
<dbReference type="PROSITE" id="PS50236">
    <property type="entry name" value="CHCR"/>
    <property type="match status" value="2"/>
</dbReference>
<proteinExistence type="inferred from homology"/>
<dbReference type="CDD" id="cd16688">
    <property type="entry name" value="RING-H2_Vps11"/>
    <property type="match status" value="1"/>
</dbReference>
<dbReference type="GO" id="GO:0007032">
    <property type="term" value="P:endosome organization"/>
    <property type="evidence" value="ECO:0007669"/>
    <property type="project" value="TreeGrafter"/>
</dbReference>
<feature type="repeat" description="CHCR" evidence="13">
    <location>
        <begin position="534"/>
        <end position="683"/>
    </location>
</feature>
<dbReference type="InterPro" id="IPR057308">
    <property type="entry name" value="CHCR_PEP5_VPS11"/>
</dbReference>